<organism evidence="9 10">
    <name type="scientific">Drechslerella stenobrocha 248</name>
    <dbReference type="NCBI Taxonomy" id="1043628"/>
    <lineage>
        <taxon>Eukaryota</taxon>
        <taxon>Fungi</taxon>
        <taxon>Dikarya</taxon>
        <taxon>Ascomycota</taxon>
        <taxon>Pezizomycotina</taxon>
        <taxon>Orbiliomycetes</taxon>
        <taxon>Orbiliales</taxon>
        <taxon>Orbiliaceae</taxon>
        <taxon>Drechslerella</taxon>
    </lineage>
</organism>
<dbReference type="InterPro" id="IPR051346">
    <property type="entry name" value="OTU_Deubiquitinase"/>
</dbReference>
<evidence type="ECO:0000256" key="6">
    <source>
        <dbReference type="ARBA" id="ARBA00022807"/>
    </source>
</evidence>
<evidence type="ECO:0000259" key="7">
    <source>
        <dbReference type="Pfam" id="PF12340"/>
    </source>
</evidence>
<keyword evidence="10" id="KW-1185">Reference proteome</keyword>
<dbReference type="InterPro" id="IPR022105">
    <property type="entry name" value="DUF3645"/>
</dbReference>
<protein>
    <recommendedName>
        <fullName evidence="2">ubiquitinyl hydrolase 1</fullName>
        <ecNumber evidence="2">3.4.19.12</ecNumber>
    </recommendedName>
</protein>
<dbReference type="HOGENOM" id="CLU_000211_2_0_1"/>
<keyword evidence="3" id="KW-0645">Protease</keyword>
<evidence type="ECO:0000256" key="3">
    <source>
        <dbReference type="ARBA" id="ARBA00022670"/>
    </source>
</evidence>
<proteinExistence type="predicted"/>
<dbReference type="PANTHER" id="PTHR13367:SF34">
    <property type="match status" value="1"/>
</dbReference>
<sequence length="2204" mass="251247">MHEALSILKENWEQANALKLLALLARRLVSCGHNAVKDRTIGFLKEARKVCFSWMEDIQLKLQDASEPGRISDLQDCLLRVSAIQCNTFDIDPDYFPKMFGSKEDVVEFLACQIIVYENCMGVLSKLPKDLKFLLMTTRRFALSAERYIHEFIRRDSRILSDVLCIVLPTQERSGTWQQVQSPADRWWRFTSFGRRGSRVTVIHLDIIQGRLLIDGQPNGRLPSEYLTNTSYIKLLKTMVLDVMPSTMGDMSYQTTKHLNGFVLHFHLEDSHLIIRKVDEEGRAHEYIPGEKFDGEIPRPLVEAGSQWLDLDRGEVEFYQSSDSWTSGLSQKDWLLRQDNGGGWVMGRGTSKLLDIAGNIHAAVGKALQPIEASEYIITTVDRDTKINVDLPQYGLKFFVNQSNEIECDSLKGWVVDRLQSPGTFIGLRSFLKLKSENKYSTKECVLVPFGSIKTTLPVAGNHSEVEICPAANREYTVYQLDKSLNRVLDNGSLQARYTRIYLHCVTSGILADPLTGRTGIDEALDLLRNAASYSFQELTGPEASILDKVACLTPSRNFYPEHLRNMQTVCWADNVPTWVQHDELHPAVQAIFEDWNRRQFLAIGSECQKITKIGTPDLLERARNNNSVFRCGDPCAVDRRSAVTLHTLRHQVTDREAQTQDISRASFGWHEKQDLDINFTSGLMAKSSLPGYDGLSRLRYGPEWFGVAPSDRWCTLYELCRRATVQDRFGLLFIFSAFVYQGLADRPFLKSLLAIATSGSFTSLPIPHHRRFELGVGLKPSSRDIQILLQSSACSYRESPYYHPLLDIGIDIDIFRIDQYQSFARKYSDYETELEEQAENAAALIVSQWPSLVVVCPQGSFSLLNIPSTLDNIQIKFQACYQNHEFSTHLNTVIEKLWSLRGGKDTLRPFKYPRMRYSHKYMNGLHKSVPSLRQLLEERRVPESLLVPTLTPYTLIHDEVEIDNELNIERVITVANNLRDCSEMFAEEYSDSLLTSIKALQGSISCRGLQEIPITLRDSMREHHREAIENVEGLLRNIRNVLSPITELERLQETCGLWPDINKLQLLHRLRLIERRSLPASWQKAIIVLGEAITWEQRAGRLVEYAHDDLVQEFDREVRNPGRQNWNVVDYIDWLLLELDSEMLIRPVQATIGLSMMDDSEDKNAVMQLNMGEGKSAMILPAVAAALADTTRLVRPIVLKPLSTQMFQILVQRLSGLCDRRIYLLPIWRTAPLSREMVQVVRQLYEDCMNTGGIMLTLPEHILSFKLMGIEKMLRKEPEVSEPLIACQKWLTANARDILDESDEILHTRYQLIYTMGNQQALEGNKDRWAVVQELLDFVQERAIEAASQHPTAIEVGPIKGVRYRTIRIIDRAFGERMLQKITNDICMCDGRKVPSVSSKLKLLRPSTRKLAQRFMSMSEIAIKEQETLLEECNHIRTQLMVLRGLVAHGLLLFVLRDKRYRVDYGLDRTRSSLAVPYRAKDRPAVKAEFGHPEVMLILTCLSYYYGGLQNDDLQSCFELIGKSDNPELVYEHWTKRHPEVPSSLSKLRGINLLDLEQVQKTIFPFFRYNKSVIDFFLAELIFPREAKNFPYKLSTSAWDIVEKGGHNTTGFSGTNDNRRLLPTSIQQLDLPEQTHTNSLVLKHILLEENSTVFKIHRDGRRLEADEMIAEIVGLNPKVRVTLDVGAQILELNNQEVAQTWLKHEKSSEILGAVYFGDNDKLLVMKRNGKIEPFTSSALSKQLDRVLVFLDEAHTRGTDLKLPVNTRAAVTLGPNLPKDKFVQGCMRMRKLGNGHSLVFLAPPDIYTHVQISAGKNTGQEIDTSDVLLWTMIESCRQIQHGFSIWADQGLKYLERSVAWGQFKENKNVSQLRRVIMEAESRPLEEMYGVGGQGHQFGLGVTNSKEGIHIFQQLDQFDVKMTRSVAIHEEQEREVDHEVEVEIHKELPGPAKSNDHSLHPDVMALAASGVFNEKSEAFSLAYDVYKQTSAKSLLEYRAWKSSLYATKDFLETIKIGPFGKMDNFLRPVRWILSVQDCSKLILLSPYEANELMPVIRKGTACCLHCYSPRVTQTMRTLEFLDLCATPALPQTPRPKPSLEMRISLNIFAGQLFFHDEGYYRELCQFLGLYYGEIDGALQRKADGWINTRTRRALCLQGTDAGSKFARSPIPFLSEAIKMRRKGQGFSLTHLGSVLNARTLGVEDF</sequence>
<dbReference type="PANTHER" id="PTHR13367">
    <property type="entry name" value="UBIQUITIN THIOESTERASE"/>
    <property type="match status" value="1"/>
</dbReference>
<keyword evidence="5" id="KW-0378">Hydrolase</keyword>
<evidence type="ECO:0000313" key="10">
    <source>
        <dbReference type="Proteomes" id="UP000024837"/>
    </source>
</evidence>
<comment type="catalytic activity">
    <reaction evidence="1">
        <text>Thiol-dependent hydrolysis of ester, thioester, amide, peptide and isopeptide bonds formed by the C-terminal Gly of ubiquitin (a 76-residue protein attached to proteins as an intracellular targeting signal).</text>
        <dbReference type="EC" id="3.4.19.12"/>
    </reaction>
</comment>
<dbReference type="GO" id="GO:0004843">
    <property type="term" value="F:cysteine-type deubiquitinase activity"/>
    <property type="evidence" value="ECO:0007669"/>
    <property type="project" value="UniProtKB-EC"/>
</dbReference>
<dbReference type="Pfam" id="PF12359">
    <property type="entry name" value="DUF3645"/>
    <property type="match status" value="1"/>
</dbReference>
<evidence type="ECO:0000256" key="5">
    <source>
        <dbReference type="ARBA" id="ARBA00022801"/>
    </source>
</evidence>
<name>W7I5M8_9PEZI</name>
<evidence type="ECO:0000256" key="4">
    <source>
        <dbReference type="ARBA" id="ARBA00022786"/>
    </source>
</evidence>
<dbReference type="Proteomes" id="UP000024837">
    <property type="component" value="Unassembled WGS sequence"/>
</dbReference>
<evidence type="ECO:0000256" key="1">
    <source>
        <dbReference type="ARBA" id="ARBA00000707"/>
    </source>
</evidence>
<evidence type="ECO:0000256" key="2">
    <source>
        <dbReference type="ARBA" id="ARBA00012759"/>
    </source>
</evidence>
<dbReference type="EMBL" id="KI966408">
    <property type="protein sequence ID" value="EWC47772.1"/>
    <property type="molecule type" value="Genomic_DNA"/>
</dbReference>
<dbReference type="OrthoDB" id="3182339at2759"/>
<keyword evidence="4" id="KW-0833">Ubl conjugation pathway</keyword>
<keyword evidence="6" id="KW-0788">Thiol protease</keyword>
<feature type="domain" description="DUF3638" evidence="7">
    <location>
        <begin position="1125"/>
        <end position="1345"/>
    </location>
</feature>
<gene>
    <name evidence="9" type="ORF">DRE_02972</name>
</gene>
<dbReference type="InterPro" id="IPR022099">
    <property type="entry name" value="DUF3638"/>
</dbReference>
<dbReference type="EC" id="3.4.19.12" evidence="2"/>
<dbReference type="GO" id="GO:0006508">
    <property type="term" value="P:proteolysis"/>
    <property type="evidence" value="ECO:0007669"/>
    <property type="project" value="UniProtKB-KW"/>
</dbReference>
<evidence type="ECO:0000259" key="8">
    <source>
        <dbReference type="Pfam" id="PF12359"/>
    </source>
</evidence>
<feature type="domain" description="DUF3645" evidence="8">
    <location>
        <begin position="1469"/>
        <end position="1501"/>
    </location>
</feature>
<accession>W7I5M8</accession>
<dbReference type="Pfam" id="PF12340">
    <property type="entry name" value="DUF3638"/>
    <property type="match status" value="1"/>
</dbReference>
<reference evidence="9 10" key="1">
    <citation type="submission" date="2013-05" db="EMBL/GenBank/DDBJ databases">
        <title>Drechslerella stenobrocha genome reveals carnivorous origination and mechanical trapping mechanism of predatory fungi.</title>
        <authorList>
            <person name="Liu X."/>
            <person name="Zhang W."/>
            <person name="Liu K."/>
        </authorList>
    </citation>
    <scope>NUCLEOTIDE SEQUENCE [LARGE SCALE GENOMIC DNA]</scope>
    <source>
        <strain evidence="9 10">248</strain>
    </source>
</reference>
<evidence type="ECO:0000313" key="9">
    <source>
        <dbReference type="EMBL" id="EWC47772.1"/>
    </source>
</evidence>